<dbReference type="Pfam" id="PF04168">
    <property type="entry name" value="Alpha-E"/>
    <property type="match status" value="1"/>
</dbReference>
<dbReference type="PANTHER" id="PTHR34595">
    <property type="entry name" value="BLR5612 PROTEIN"/>
    <property type="match status" value="1"/>
</dbReference>
<dbReference type="EMBL" id="PZZN01000001">
    <property type="protein sequence ID" value="PTM47387.1"/>
    <property type="molecule type" value="Genomic_DNA"/>
</dbReference>
<evidence type="ECO:0000313" key="3">
    <source>
        <dbReference type="EMBL" id="PTM47387.1"/>
    </source>
</evidence>
<dbReference type="InterPro" id="IPR007296">
    <property type="entry name" value="DUF403"/>
</dbReference>
<feature type="domain" description="DUF403" evidence="1">
    <location>
        <begin position="531"/>
        <end position="822"/>
    </location>
</feature>
<dbReference type="InterPro" id="IPR051680">
    <property type="entry name" value="ATP-dep_Glu-Cys_Ligase-2"/>
</dbReference>
<feature type="domain" description="Circularly permuted ATP-grasp type 2" evidence="2">
    <location>
        <begin position="104"/>
        <end position="482"/>
    </location>
</feature>
<evidence type="ECO:0000259" key="1">
    <source>
        <dbReference type="Pfam" id="PF04168"/>
    </source>
</evidence>
<evidence type="ECO:0000259" key="2">
    <source>
        <dbReference type="Pfam" id="PF14403"/>
    </source>
</evidence>
<sequence>MEMATQSTPPTDTAQSSAYDATRHAERWIADYCARSTAADMLCPAADGSIDPAWTATFAELAMVASDDLGHVRERVQRHAVDIGTGFRIADEPDERPWPVSPVPLLIEADAWTRIAAGVVQRATLMETVIADLYGEGKLVADGHIPAALVTGSPFFLRPMVGLDPPGGRHLDFIAIDLGRGPSGEWRVLADHLRAPAGAGYALENRLAVGRTLGGLQARLNVQRHAPFFAAFRAGLAAMCKRTDPRIGLLTPGRFNPSYPEQAHLARYLGLLLVEGADLAALEDKLYVRTIGGLKRIDALWRRLDPRLLDPLAFDTHSQIGVPGLIDAYAAGNVVLSNAPGSAVLEAPAFSAFLPQLARTILGEDLLLPNIATWWCGQDAARTAVEADLDRLLIAPAYHTRPLGLPNGATAGADITGADRAALLADMARRPQDYVGQEIVRLSTMPVVVGDTLEPRPFTLRVFAARGGDGEWTVLPGGFARIGEHPDARAAVMGEGIWSADVCVYGPEPVAPVSLLTAPDSLHVRRNPGTLPSRVADNFYWLGRYLERGEALLAAIRVMLGNSIDADGGAVLSAQTVGKLVGLIVGSGAAPHPPALRRADLTAFARTAMEDEGWQSVATINRHARAIGEGSRDRLSADMVRLLEAPFPTHRGMLERAGSLQRRYAAIAGLSAEHMGRTAAWRFHDLGRRIERAMAMARAIRLFGMPGASPDDLSVLLDLADSQITYRQRYPTGIARVPVMDLVALDPGNPRSLAFSADRIAARLAELPVLSDDEMAEPQQAQATALMAIVMTATAAELDADTLGDVERRLAGVSDALARRYFLQGAEPLRTSELTLA</sequence>
<dbReference type="AlphaFoldDB" id="A0A2T4YUA8"/>
<accession>A0A2T4YUA8</accession>
<dbReference type="PANTHER" id="PTHR34595:SF2">
    <property type="entry name" value="BLR2978 PROTEIN"/>
    <property type="match status" value="1"/>
</dbReference>
<organism evidence="3 4">
    <name type="scientific">Sphingomonas aerolata</name>
    <dbReference type="NCBI Taxonomy" id="185951"/>
    <lineage>
        <taxon>Bacteria</taxon>
        <taxon>Pseudomonadati</taxon>
        <taxon>Pseudomonadota</taxon>
        <taxon>Alphaproteobacteria</taxon>
        <taxon>Sphingomonadales</taxon>
        <taxon>Sphingomonadaceae</taxon>
        <taxon>Sphingomonas</taxon>
    </lineage>
</organism>
<proteinExistence type="predicted"/>
<comment type="caution">
    <text evidence="3">The sequence shown here is derived from an EMBL/GenBank/DDBJ whole genome shotgun (WGS) entry which is preliminary data.</text>
</comment>
<dbReference type="SUPFAM" id="SSF56059">
    <property type="entry name" value="Glutathione synthetase ATP-binding domain-like"/>
    <property type="match status" value="1"/>
</dbReference>
<dbReference type="Gene3D" id="3.40.50.11290">
    <property type="match status" value="1"/>
</dbReference>
<evidence type="ECO:0000313" key="4">
    <source>
        <dbReference type="Proteomes" id="UP000240996"/>
    </source>
</evidence>
<dbReference type="Pfam" id="PF14403">
    <property type="entry name" value="CP_ATPgrasp_2"/>
    <property type="match status" value="1"/>
</dbReference>
<dbReference type="Proteomes" id="UP000240996">
    <property type="component" value="Unassembled WGS sequence"/>
</dbReference>
<dbReference type="InterPro" id="IPR025841">
    <property type="entry name" value="CP_ATPgrasp_2"/>
</dbReference>
<protein>
    <submittedName>
        <fullName evidence="3">Putative circularly permuted ATP-grasp superfamily protein</fullName>
    </submittedName>
</protein>
<keyword evidence="4" id="KW-1185">Reference proteome</keyword>
<reference evidence="3 4" key="1">
    <citation type="submission" date="2018-04" db="EMBL/GenBank/DDBJ databases">
        <title>Genomic Encyclopedia of Type Strains, Phase III (KMG-III): the genomes of soil and plant-associated and newly described type strains.</title>
        <authorList>
            <person name="Whitman W."/>
        </authorList>
    </citation>
    <scope>NUCLEOTIDE SEQUENCE [LARGE SCALE GENOMIC DNA]</scope>
    <source>
        <strain evidence="3 4">NW12</strain>
    </source>
</reference>
<name>A0A2T4YUA8_9SPHN</name>
<gene>
    <name evidence="3" type="ORF">C8J24_0784</name>
</gene>